<reference evidence="2 3" key="1">
    <citation type="submission" date="2024-08" db="EMBL/GenBank/DDBJ databases">
        <authorList>
            <person name="Cucini C."/>
            <person name="Frati F."/>
        </authorList>
    </citation>
    <scope>NUCLEOTIDE SEQUENCE [LARGE SCALE GENOMIC DNA]</scope>
</reference>
<dbReference type="EMBL" id="CAXLJM020000158">
    <property type="protein sequence ID" value="CAL8143550.1"/>
    <property type="molecule type" value="Genomic_DNA"/>
</dbReference>
<organism evidence="2 3">
    <name type="scientific">Orchesella dallaii</name>
    <dbReference type="NCBI Taxonomy" id="48710"/>
    <lineage>
        <taxon>Eukaryota</taxon>
        <taxon>Metazoa</taxon>
        <taxon>Ecdysozoa</taxon>
        <taxon>Arthropoda</taxon>
        <taxon>Hexapoda</taxon>
        <taxon>Collembola</taxon>
        <taxon>Entomobryomorpha</taxon>
        <taxon>Entomobryoidea</taxon>
        <taxon>Orchesellidae</taxon>
        <taxon>Orchesellinae</taxon>
        <taxon>Orchesella</taxon>
    </lineage>
</organism>
<keyword evidence="1" id="KW-0812">Transmembrane</keyword>
<gene>
    <name evidence="2" type="ORF">ODALV1_LOCUS29684</name>
</gene>
<evidence type="ECO:0000256" key="1">
    <source>
        <dbReference type="SAM" id="Phobius"/>
    </source>
</evidence>
<accession>A0ABP1S4F4</accession>
<keyword evidence="1" id="KW-0472">Membrane</keyword>
<evidence type="ECO:0000313" key="2">
    <source>
        <dbReference type="EMBL" id="CAL8143550.1"/>
    </source>
</evidence>
<feature type="transmembrane region" description="Helical" evidence="1">
    <location>
        <begin position="53"/>
        <end position="75"/>
    </location>
</feature>
<evidence type="ECO:0000313" key="3">
    <source>
        <dbReference type="Proteomes" id="UP001642540"/>
    </source>
</evidence>
<protein>
    <submittedName>
        <fullName evidence="2">Uncharacterized protein</fullName>
    </submittedName>
</protein>
<proteinExistence type="predicted"/>
<comment type="caution">
    <text evidence="2">The sequence shown here is derived from an EMBL/GenBank/DDBJ whole genome shotgun (WGS) entry which is preliminary data.</text>
</comment>
<feature type="transmembrane region" description="Helical" evidence="1">
    <location>
        <begin position="25"/>
        <end position="47"/>
    </location>
</feature>
<keyword evidence="1" id="KW-1133">Transmembrane helix</keyword>
<sequence length="114" mass="12985">MEAQDGTRSRNPRWNCLTIMDDESFLLMLFAPLIVFILMSSSAFNGFSFTPAWIMWLLMNVSLTIISFATIYLVLQKAAVVINSKFGLEPANFRTVSLLWTMVMDSLHVPLPDY</sequence>
<name>A0ABP1S4F4_9HEXA</name>
<keyword evidence="3" id="KW-1185">Reference proteome</keyword>
<dbReference type="Proteomes" id="UP001642540">
    <property type="component" value="Unassembled WGS sequence"/>
</dbReference>